<feature type="region of interest" description="Disordered" evidence="3">
    <location>
        <begin position="172"/>
        <end position="195"/>
    </location>
</feature>
<evidence type="ECO:0000259" key="4">
    <source>
        <dbReference type="PROSITE" id="PS51186"/>
    </source>
</evidence>
<dbReference type="PANTHER" id="PTHR43877:SF2">
    <property type="entry name" value="AMINOALKYLPHOSPHONATE N-ACETYLTRANSFERASE-RELATED"/>
    <property type="match status" value="1"/>
</dbReference>
<dbReference type="AlphaFoldDB" id="A0A3N0EEJ0"/>
<dbReference type="EMBL" id="RJMB01000004">
    <property type="protein sequence ID" value="RNL86231.1"/>
    <property type="molecule type" value="Genomic_DNA"/>
</dbReference>
<dbReference type="InterPro" id="IPR050832">
    <property type="entry name" value="Bact_Acetyltransf"/>
</dbReference>
<dbReference type="CDD" id="cd04301">
    <property type="entry name" value="NAT_SF"/>
    <property type="match status" value="1"/>
</dbReference>
<keyword evidence="2" id="KW-0012">Acyltransferase</keyword>
<proteinExistence type="predicted"/>
<keyword evidence="1 5" id="KW-0808">Transferase</keyword>
<name>A0A3N0EEJ0_9ACTN</name>
<feature type="domain" description="N-acetyltransferase" evidence="4">
    <location>
        <begin position="3"/>
        <end position="165"/>
    </location>
</feature>
<evidence type="ECO:0000256" key="2">
    <source>
        <dbReference type="ARBA" id="ARBA00023315"/>
    </source>
</evidence>
<dbReference type="InterPro" id="IPR000182">
    <property type="entry name" value="GNAT_dom"/>
</dbReference>
<evidence type="ECO:0000313" key="6">
    <source>
        <dbReference type="Proteomes" id="UP000269198"/>
    </source>
</evidence>
<evidence type="ECO:0000256" key="1">
    <source>
        <dbReference type="ARBA" id="ARBA00022679"/>
    </source>
</evidence>
<dbReference type="InterPro" id="IPR016181">
    <property type="entry name" value="Acyl_CoA_acyltransferase"/>
</dbReference>
<organism evidence="5 6">
    <name type="scientific">Halostreptopolyspora alba</name>
    <dbReference type="NCBI Taxonomy" id="2487137"/>
    <lineage>
        <taxon>Bacteria</taxon>
        <taxon>Bacillati</taxon>
        <taxon>Actinomycetota</taxon>
        <taxon>Actinomycetes</taxon>
        <taxon>Streptosporangiales</taxon>
        <taxon>Nocardiopsidaceae</taxon>
        <taxon>Halostreptopolyspora</taxon>
    </lineage>
</organism>
<dbReference type="Proteomes" id="UP000269198">
    <property type="component" value="Unassembled WGS sequence"/>
</dbReference>
<dbReference type="PROSITE" id="PS51186">
    <property type="entry name" value="GNAT"/>
    <property type="match status" value="1"/>
</dbReference>
<comment type="caution">
    <text evidence="5">The sequence shown here is derived from an EMBL/GenBank/DDBJ whole genome shotgun (WGS) entry which is preliminary data.</text>
</comment>
<keyword evidence="6" id="KW-1185">Reference proteome</keyword>
<evidence type="ECO:0000256" key="3">
    <source>
        <dbReference type="SAM" id="MobiDB-lite"/>
    </source>
</evidence>
<dbReference type="Pfam" id="PF00583">
    <property type="entry name" value="Acetyltransf_1"/>
    <property type="match status" value="1"/>
</dbReference>
<gene>
    <name evidence="5" type="ORF">EFW17_05845</name>
</gene>
<dbReference type="PANTHER" id="PTHR43877">
    <property type="entry name" value="AMINOALKYLPHOSPHONATE N-ACETYLTRANSFERASE-RELATED-RELATED"/>
    <property type="match status" value="1"/>
</dbReference>
<feature type="compositionally biased region" description="Basic and acidic residues" evidence="3">
    <location>
        <begin position="185"/>
        <end position="195"/>
    </location>
</feature>
<dbReference type="GO" id="GO:0016747">
    <property type="term" value="F:acyltransferase activity, transferring groups other than amino-acyl groups"/>
    <property type="evidence" value="ECO:0007669"/>
    <property type="project" value="InterPro"/>
</dbReference>
<evidence type="ECO:0000313" key="5">
    <source>
        <dbReference type="EMBL" id="RNL86231.1"/>
    </source>
</evidence>
<accession>A0A3N0EEJ0</accession>
<dbReference type="SUPFAM" id="SSF55729">
    <property type="entry name" value="Acyl-CoA N-acyltransferases (Nat)"/>
    <property type="match status" value="1"/>
</dbReference>
<reference evidence="5 6" key="1">
    <citation type="submission" date="2018-11" db="EMBL/GenBank/DDBJ databases">
        <title>The genome draft of YIM 96095.</title>
        <authorList>
            <person name="Tang S.-K."/>
            <person name="Chunyu W.-X."/>
            <person name="Feng Y.-Z."/>
        </authorList>
    </citation>
    <scope>NUCLEOTIDE SEQUENCE [LARGE SCALE GENOMIC DNA]</scope>
    <source>
        <strain evidence="5 6">YIM 96095</strain>
    </source>
</reference>
<protein>
    <submittedName>
        <fullName evidence="5">N-acetyltransferase</fullName>
    </submittedName>
</protein>
<sequence length="195" mass="21579">MGPKFRVATEADTGALVELLNSAYRGDTSRKGWTTEAHLLGGQRVDAEGVAETLATQDTRVVLAEVAGELVACCELRCGDGGEAYFGMFAVRPTEQGGGLGSRLLAEAERMAREWGCERLRMLVIRQRTDLVAWYERRGYHRTGVTEAFPYGDPRYGLPKRDDLRFEELAKPLGADPDDGLSPVRAEKENPRIEF</sequence>
<dbReference type="Gene3D" id="3.40.630.30">
    <property type="match status" value="1"/>
</dbReference>
<dbReference type="OrthoDB" id="119501at2"/>